<evidence type="ECO:0000313" key="1">
    <source>
        <dbReference type="EMBL" id="EPB65562.1"/>
    </source>
</evidence>
<reference evidence="1 2" key="1">
    <citation type="submission" date="2013-05" db="EMBL/GenBank/DDBJ databases">
        <title>Draft genome of the parasitic nematode Anyclostoma ceylanicum.</title>
        <authorList>
            <person name="Mitreva M."/>
        </authorList>
    </citation>
    <scope>NUCLEOTIDE SEQUENCE [LARGE SCALE GENOMIC DNA]</scope>
</reference>
<accession>A0A0D6LCT8</accession>
<evidence type="ECO:0008006" key="3">
    <source>
        <dbReference type="Google" id="ProtNLM"/>
    </source>
</evidence>
<proteinExistence type="predicted"/>
<dbReference type="InterPro" id="IPR023696">
    <property type="entry name" value="Ureohydrolase_dom_sf"/>
</dbReference>
<sequence length="270" mass="31530">MIGGSQDMTMALYRGYEKLEQFVNLCTIDSKLDMGSPEEEMHADGYISHLLLQRPCYLFNHANIGLQIPLAGKEEVELFEKLYFDYCRLGEFNSDFKRAEPYLRNSDILSIDLTSIKYSDLGDNQYTNPNGFYSEQMCQIARYAGLSDKLTSIGIFNYLPEKSGARNISDLVAQLIWYFIDGTNARVGDFPIGSRKDYLKFIVHLDDFKEEVVFYKSDKSGRWWMEVPYPATGERKYERHYLVPCNQEDYDKAMKNEIPDLWWKTYQKLV</sequence>
<keyword evidence="2" id="KW-1185">Reference proteome</keyword>
<protein>
    <recommendedName>
        <fullName evidence="3">Arginase</fullName>
    </recommendedName>
</protein>
<evidence type="ECO:0000313" key="2">
    <source>
        <dbReference type="Proteomes" id="UP000054495"/>
    </source>
</evidence>
<dbReference type="Proteomes" id="UP000054495">
    <property type="component" value="Unassembled WGS sequence"/>
</dbReference>
<dbReference type="AlphaFoldDB" id="A0A0D6LCT8"/>
<name>A0A0D6LCT8_9BILA</name>
<organism evidence="1 2">
    <name type="scientific">Ancylostoma ceylanicum</name>
    <dbReference type="NCBI Taxonomy" id="53326"/>
    <lineage>
        <taxon>Eukaryota</taxon>
        <taxon>Metazoa</taxon>
        <taxon>Ecdysozoa</taxon>
        <taxon>Nematoda</taxon>
        <taxon>Chromadorea</taxon>
        <taxon>Rhabditida</taxon>
        <taxon>Rhabditina</taxon>
        <taxon>Rhabditomorpha</taxon>
        <taxon>Strongyloidea</taxon>
        <taxon>Ancylostomatidae</taxon>
        <taxon>Ancylostomatinae</taxon>
        <taxon>Ancylostoma</taxon>
    </lineage>
</organism>
<dbReference type="Gene3D" id="3.40.800.10">
    <property type="entry name" value="Ureohydrolase domain"/>
    <property type="match status" value="1"/>
</dbReference>
<dbReference type="EMBL" id="KE127806">
    <property type="protein sequence ID" value="EPB65562.1"/>
    <property type="molecule type" value="Genomic_DNA"/>
</dbReference>
<gene>
    <name evidence="1" type="ORF">ANCCEY_15373</name>
</gene>
<dbReference type="SUPFAM" id="SSF52768">
    <property type="entry name" value="Arginase/deacetylase"/>
    <property type="match status" value="1"/>
</dbReference>